<dbReference type="OMA" id="NRESEYH"/>
<dbReference type="OrthoDB" id="10594313at2759"/>
<dbReference type="HOGENOM" id="CLU_429100_0_0_1"/>
<dbReference type="InterPro" id="IPR036086">
    <property type="entry name" value="ParB/Sulfiredoxin_sf"/>
</dbReference>
<dbReference type="eggNOG" id="ENOG502T3CP">
    <property type="taxonomic scope" value="Eukaryota"/>
</dbReference>
<keyword evidence="2" id="KW-1185">Reference proteome</keyword>
<gene>
    <name evidence="1" type="ORF">CAEBREN_21879</name>
</gene>
<dbReference type="Proteomes" id="UP000008068">
    <property type="component" value="Unassembled WGS sequence"/>
</dbReference>
<evidence type="ECO:0000313" key="1">
    <source>
        <dbReference type="EMBL" id="EGT31035.1"/>
    </source>
</evidence>
<dbReference type="InParanoid" id="G0MA92"/>
<dbReference type="SUPFAM" id="SSF110849">
    <property type="entry name" value="ParB/Sulfiredoxin"/>
    <property type="match status" value="1"/>
</dbReference>
<dbReference type="EMBL" id="GL379787">
    <property type="protein sequence ID" value="EGT31035.1"/>
    <property type="molecule type" value="Genomic_DNA"/>
</dbReference>
<accession>G0MA92</accession>
<protein>
    <recommendedName>
        <fullName evidence="3">ParB/Sulfiredoxin domain-containing protein</fullName>
    </recommendedName>
</protein>
<organism evidence="2">
    <name type="scientific">Caenorhabditis brenneri</name>
    <name type="common">Nematode worm</name>
    <dbReference type="NCBI Taxonomy" id="135651"/>
    <lineage>
        <taxon>Eukaryota</taxon>
        <taxon>Metazoa</taxon>
        <taxon>Ecdysozoa</taxon>
        <taxon>Nematoda</taxon>
        <taxon>Chromadorea</taxon>
        <taxon>Rhabditida</taxon>
        <taxon>Rhabditina</taxon>
        <taxon>Rhabditomorpha</taxon>
        <taxon>Rhabditoidea</taxon>
        <taxon>Rhabditidae</taxon>
        <taxon>Peloderinae</taxon>
        <taxon>Caenorhabditis</taxon>
    </lineage>
</organism>
<dbReference type="AlphaFoldDB" id="G0MA92"/>
<name>G0MA92_CAEBE</name>
<sequence length="638" mass="72758">MLSKSVVGKTIHLVYEGCKKKLSKKQKEYNLVVFVKNFPTKSKCKQVNIVKETTKLKLYKEDSGDIYITNFDEQQELLNFPVYEIYVNNEHFEIQFLNVKLCGQLSQQRNITEEFFLDIESPEVAPQKKRKSIVLDESLLSNESFEDVEINNDDECAESSDDYSYSPLLPTSSTSLEMPPKMIPTNQLVSDLKIEDDDKVVQEFIECAKDHGSLPEADAVTVYKRDENYHVLSGRRRVVAQQQLGNGMMAVNIVKSVEAKQFEMRKFFREHVVKDPVINETVDRFSDIFEYLDITRETLRNLPEKDVQQIFGKHIGEHTKLSILLKVSIFEELSDIIKVISSEEGTMPIRLLTSILQKYKMNRVGTMNFLRSILDTPYEEMSVRKGLDKIEASVHSMLSKKILDSTVVDRFIALYENDSMLETFARTSSIRKRSSGQRFETICRQFEKFKAETQLESKKSTQIISIGTSSLACQLLITEKPNLITQWCQNGTYEGDRIGLLFGTVEQTASCSVLLILPDNLSPRGNHGCLCSVVSVSIFIFRNKRLVIDSEVASVFAESTLPFRSHYSVAELVKLIGSPSDSFYDDGLVLREGCFCYILTLRYFLFLQGLAAELVKNSSIIQVNNSEMKTKISNLLMA</sequence>
<reference evidence="2" key="1">
    <citation type="submission" date="2011-07" db="EMBL/GenBank/DDBJ databases">
        <authorList>
            <consortium name="Caenorhabditis brenneri Sequencing and Analysis Consortium"/>
            <person name="Wilson R.K."/>
        </authorList>
    </citation>
    <scope>NUCLEOTIDE SEQUENCE [LARGE SCALE GENOMIC DNA]</scope>
    <source>
        <strain evidence="2">PB2801</strain>
    </source>
</reference>
<proteinExistence type="predicted"/>
<evidence type="ECO:0008006" key="3">
    <source>
        <dbReference type="Google" id="ProtNLM"/>
    </source>
</evidence>
<evidence type="ECO:0000313" key="2">
    <source>
        <dbReference type="Proteomes" id="UP000008068"/>
    </source>
</evidence>